<feature type="compositionally biased region" description="Low complexity" evidence="1">
    <location>
        <begin position="37"/>
        <end position="60"/>
    </location>
</feature>
<evidence type="ECO:0000256" key="1">
    <source>
        <dbReference type="SAM" id="MobiDB-lite"/>
    </source>
</evidence>
<sequence>MQLFQRRSPALGGGPLTVDGLVGPRTIAALERLTRSTAPTAAAAQPPSPPATAATPTAGALQVSERQVDGVTEYAIRSGDDEVRFSYWTSNYRNYKPHNVSRHSGARKGLLADAQILEIGYSRSELKILQANALKESGGAFGAINTWDDQLVSWGMAQFAGQAGTLAALLAELKESPRTRASFSRWFVANGLDVARGEYPWRNGQTKVGWHVVISTRDGRTLRGNDGWKHARSEPRLLGAFMLAGNDPAIQLGQIEFWRRAFLARAIVKHVGKRADGSGGGAVRRFITSERGLAVLVRLHNWMPGHVATWSNRFIAELQAKNPKLDLADPFHWSQQLEDAFVTRVCDERKRVKSGSYDTLLPSTSRAPAAASCSRPLRGRQ</sequence>
<name>A0ABT5E682_9BACT</name>
<protein>
    <recommendedName>
        <fullName evidence="4">Peptidoglycan binding-like domain-containing protein</fullName>
    </recommendedName>
</protein>
<evidence type="ECO:0008006" key="4">
    <source>
        <dbReference type="Google" id="ProtNLM"/>
    </source>
</evidence>
<comment type="caution">
    <text evidence="2">The sequence shown here is derived from an EMBL/GenBank/DDBJ whole genome shotgun (WGS) entry which is preliminary data.</text>
</comment>
<reference evidence="2 3" key="1">
    <citation type="submission" date="2022-11" db="EMBL/GenBank/DDBJ databases">
        <title>Minimal conservation of predation-associated metabolite biosynthetic gene clusters underscores biosynthetic potential of Myxococcota including descriptions for ten novel species: Archangium lansinium sp. nov., Myxococcus landrumus sp. nov., Nannocystis bai.</title>
        <authorList>
            <person name="Ahearne A."/>
            <person name="Stevens C."/>
            <person name="Dowd S."/>
        </authorList>
    </citation>
    <scope>NUCLEOTIDE SEQUENCE [LARGE SCALE GENOMIC DNA]</scope>
    <source>
        <strain evidence="2 3">BB15-2</strain>
    </source>
</reference>
<feature type="region of interest" description="Disordered" evidence="1">
    <location>
        <begin position="37"/>
        <end position="62"/>
    </location>
</feature>
<keyword evidence="3" id="KW-1185">Reference proteome</keyword>
<dbReference type="Proteomes" id="UP001221686">
    <property type="component" value="Unassembled WGS sequence"/>
</dbReference>
<proteinExistence type="predicted"/>
<evidence type="ECO:0000313" key="2">
    <source>
        <dbReference type="EMBL" id="MDC0720920.1"/>
    </source>
</evidence>
<evidence type="ECO:0000313" key="3">
    <source>
        <dbReference type="Proteomes" id="UP001221686"/>
    </source>
</evidence>
<dbReference type="EMBL" id="JAQNDL010000003">
    <property type="protein sequence ID" value="MDC0720920.1"/>
    <property type="molecule type" value="Genomic_DNA"/>
</dbReference>
<gene>
    <name evidence="2" type="ORF">POL25_28705</name>
</gene>
<accession>A0ABT5E682</accession>
<organism evidence="2 3">
    <name type="scientific">Nannocystis bainbridge</name>
    <dbReference type="NCBI Taxonomy" id="2995303"/>
    <lineage>
        <taxon>Bacteria</taxon>
        <taxon>Pseudomonadati</taxon>
        <taxon>Myxococcota</taxon>
        <taxon>Polyangia</taxon>
        <taxon>Nannocystales</taxon>
        <taxon>Nannocystaceae</taxon>
        <taxon>Nannocystis</taxon>
    </lineage>
</organism>